<dbReference type="InterPro" id="IPR000887">
    <property type="entry name" value="Aldlse_KDPG_KHG"/>
</dbReference>
<dbReference type="CDD" id="cd00452">
    <property type="entry name" value="KDPG_aldolase"/>
    <property type="match status" value="1"/>
</dbReference>
<comment type="pathway">
    <text evidence="2">Carbohydrate acid metabolism; 2-dehydro-3-deoxy-D-gluconate degradation; D-glyceraldehyde 3-phosphate and pyruvate from 2-dehydro-3-deoxy-D-gluconate: step 2/2.</text>
</comment>
<dbReference type="GO" id="GO:0008675">
    <property type="term" value="F:2-dehydro-3-deoxy-phosphogluconate aldolase activity"/>
    <property type="evidence" value="ECO:0007669"/>
    <property type="project" value="UniProtKB-EC"/>
</dbReference>
<name>A0A9Q4MJC1_XYLFS</name>
<dbReference type="AlphaFoldDB" id="A0A9Q4MJC1"/>
<dbReference type="SUPFAM" id="SSF51569">
    <property type="entry name" value="Aldolase"/>
    <property type="match status" value="1"/>
</dbReference>
<evidence type="ECO:0000256" key="1">
    <source>
        <dbReference type="ARBA" id="ARBA00000654"/>
    </source>
</evidence>
<dbReference type="RefSeq" id="WP_004085204.1">
    <property type="nucleotide sequence ID" value="NZ_CP047134.1"/>
</dbReference>
<dbReference type="InterPro" id="IPR013785">
    <property type="entry name" value="Aldolase_TIM"/>
</dbReference>
<dbReference type="EMBL" id="VDCJ01000338">
    <property type="protein sequence ID" value="MRU23406.1"/>
    <property type="molecule type" value="Genomic_DNA"/>
</dbReference>
<organism evidence="9 10">
    <name type="scientific">Xylella fastidiosa subsp. multiplex</name>
    <dbReference type="NCBI Taxonomy" id="644357"/>
    <lineage>
        <taxon>Bacteria</taxon>
        <taxon>Pseudomonadati</taxon>
        <taxon>Pseudomonadota</taxon>
        <taxon>Gammaproteobacteria</taxon>
        <taxon>Lysobacterales</taxon>
        <taxon>Lysobacteraceae</taxon>
        <taxon>Xylella</taxon>
    </lineage>
</organism>
<dbReference type="Proteomes" id="UP001220702">
    <property type="component" value="Unassembled WGS sequence"/>
</dbReference>
<keyword evidence="7" id="KW-0119">Carbohydrate metabolism</keyword>
<evidence type="ECO:0000256" key="5">
    <source>
        <dbReference type="ARBA" id="ARBA00013063"/>
    </source>
</evidence>
<comment type="caution">
    <text evidence="9">The sequence shown here is derived from an EMBL/GenBank/DDBJ whole genome shotgun (WGS) entry which is preliminary data.</text>
</comment>
<dbReference type="Proteomes" id="UP000474061">
    <property type="component" value="Unassembled WGS sequence"/>
</dbReference>
<comment type="catalytic activity">
    <reaction evidence="1">
        <text>2-dehydro-3-deoxy-6-phospho-D-gluconate = D-glyceraldehyde 3-phosphate + pyruvate</text>
        <dbReference type="Rhea" id="RHEA:17089"/>
        <dbReference type="ChEBI" id="CHEBI:15361"/>
        <dbReference type="ChEBI" id="CHEBI:57569"/>
        <dbReference type="ChEBI" id="CHEBI:59776"/>
        <dbReference type="EC" id="4.1.2.14"/>
    </reaction>
</comment>
<dbReference type="NCBIfam" id="TIGR01182">
    <property type="entry name" value="eda"/>
    <property type="match status" value="1"/>
</dbReference>
<dbReference type="PANTHER" id="PTHR30246:SF1">
    <property type="entry name" value="2-DEHYDRO-3-DEOXY-6-PHOSPHOGALACTONATE ALDOLASE-RELATED"/>
    <property type="match status" value="1"/>
</dbReference>
<comment type="subunit">
    <text evidence="4">Homotrimer.</text>
</comment>
<evidence type="ECO:0000256" key="6">
    <source>
        <dbReference type="ARBA" id="ARBA00023239"/>
    </source>
</evidence>
<proteinExistence type="inferred from homology"/>
<dbReference type="PANTHER" id="PTHR30246">
    <property type="entry name" value="2-KETO-3-DEOXY-6-PHOSPHOGLUCONATE ALDOLASE"/>
    <property type="match status" value="1"/>
</dbReference>
<evidence type="ECO:0000256" key="7">
    <source>
        <dbReference type="ARBA" id="ARBA00023277"/>
    </source>
</evidence>
<evidence type="ECO:0000256" key="3">
    <source>
        <dbReference type="ARBA" id="ARBA00006906"/>
    </source>
</evidence>
<accession>A0A9Q4MJC1</accession>
<evidence type="ECO:0000313" key="10">
    <source>
        <dbReference type="Proteomes" id="UP000474061"/>
    </source>
</evidence>
<reference evidence="9" key="1">
    <citation type="submission" date="2019-05" db="EMBL/GenBank/DDBJ databases">
        <authorList>
            <person name="Castillo A."/>
            <person name="Giampetruzzi A."/>
            <person name="Landa B."/>
            <person name="Saponari M."/>
            <person name="Almeida R.P.P."/>
            <person name="Moralejo E."/>
            <person name="Marco-Noales E."/>
            <person name="Velasco-Amo M.P."/>
            <person name="Roman-Ecija M."/>
            <person name="Navarro I."/>
            <person name="Monterde A."/>
            <person name="Barbe S."/>
        </authorList>
    </citation>
    <scope>NUCLEOTIDE SEQUENCE</scope>
    <source>
        <strain evidence="9">XYL1981</strain>
    </source>
</reference>
<dbReference type="PROSITE" id="PS00159">
    <property type="entry name" value="ALDOLASE_KDPG_KHG_1"/>
    <property type="match status" value="1"/>
</dbReference>
<dbReference type="InterPro" id="IPR031337">
    <property type="entry name" value="KDPG/KHG_AS_1"/>
</dbReference>
<comment type="similarity">
    <text evidence="3">Belongs to the KHG/KDPG aldolase family.</text>
</comment>
<evidence type="ECO:0000313" key="8">
    <source>
        <dbReference type="EMBL" id="MDC6408073.1"/>
    </source>
</evidence>
<dbReference type="EC" id="4.1.2.14" evidence="5"/>
<reference evidence="8" key="3">
    <citation type="submission" date="2021-11" db="EMBL/GenBank/DDBJ databases">
        <authorList>
            <person name="Denance N."/>
            <person name="Briand M."/>
            <person name="Dupas E."/>
            <person name="Durand K."/>
            <person name="Legendre B."/>
            <person name="Cunty A."/>
            <person name="Donnadieu C."/>
            <person name="Lopez Roques C."/>
            <person name="Cesbron S."/>
            <person name="Jacques M.A."/>
        </authorList>
    </citation>
    <scope>NUCLEOTIDE SEQUENCE</scope>
    <source>
        <strain evidence="8">CFBP8070</strain>
    </source>
</reference>
<dbReference type="Gene3D" id="3.20.20.70">
    <property type="entry name" value="Aldolase class I"/>
    <property type="match status" value="1"/>
</dbReference>
<dbReference type="EMBL" id="JAJKGN010000001">
    <property type="protein sequence ID" value="MDC6408073.1"/>
    <property type="molecule type" value="Genomic_DNA"/>
</dbReference>
<gene>
    <name evidence="9" type="ORF">FG476_04790</name>
    <name evidence="8" type="ORF">LOK82_05275</name>
</gene>
<evidence type="ECO:0000256" key="4">
    <source>
        <dbReference type="ARBA" id="ARBA00011233"/>
    </source>
</evidence>
<evidence type="ECO:0000313" key="9">
    <source>
        <dbReference type="EMBL" id="MRU23406.1"/>
    </source>
</evidence>
<dbReference type="NCBIfam" id="NF004325">
    <property type="entry name" value="PRK05718.1"/>
    <property type="match status" value="1"/>
</dbReference>
<reference evidence="8" key="4">
    <citation type="journal article" date="2023" name="Commun. Biol.">
        <title>Suspicions of two bridgehead invasions of Xylella fastidiosa subsp. multiplex in France.</title>
        <authorList>
            <person name="Dupas E."/>
            <person name="Durand K."/>
            <person name="Rieux A."/>
            <person name="Briand M."/>
            <person name="Pruvost O."/>
            <person name="Cunty A."/>
            <person name="Denance N."/>
            <person name="Donnadieu C."/>
            <person name="Legendre B."/>
            <person name="Lopez-Roques C."/>
            <person name="Cesbron S."/>
            <person name="Ravigne V."/>
            <person name="Jacques M.A."/>
        </authorList>
    </citation>
    <scope>NUCLEOTIDE SEQUENCE</scope>
    <source>
        <strain evidence="8">CFBP8070</strain>
    </source>
</reference>
<keyword evidence="6" id="KW-0456">Lyase</keyword>
<dbReference type="Pfam" id="PF01081">
    <property type="entry name" value="Aldolase"/>
    <property type="match status" value="1"/>
</dbReference>
<protein>
    <recommendedName>
        <fullName evidence="5">2-dehydro-3-deoxy-phosphogluconate aldolase</fullName>
        <ecNumber evidence="5">4.1.2.14</ecNumber>
    </recommendedName>
</protein>
<evidence type="ECO:0000256" key="2">
    <source>
        <dbReference type="ARBA" id="ARBA00004736"/>
    </source>
</evidence>
<reference evidence="9" key="2">
    <citation type="journal article" date="2020" name="Appl. Environ. Microbiol.">
        <title>Multiple intercontinental introductions associated with the emergence of a plant pathogen in Europe.</title>
        <authorList>
            <person name="Landa B.B."/>
            <person name="Castillo A.I."/>
            <person name="Giampetruzzi A."/>
            <person name="Kahn A."/>
            <person name="Roman-Ecija M."/>
            <person name="Velasco-Amo M.P."/>
            <person name="Navas-Cortes J.A."/>
            <person name="Marco-Noales E."/>
            <person name="Barbe S."/>
            <person name="Moralejo E."/>
            <person name="Coletta-Filho H.D."/>
            <person name="Saldarelli P."/>
            <person name="Saponari M."/>
            <person name="Almeida R.P.P."/>
        </authorList>
    </citation>
    <scope>NUCLEOTIDE SEQUENCE</scope>
    <source>
        <strain evidence="9">XYL1981</strain>
    </source>
</reference>
<sequence>MSITETQNKAESLLYNAGILPVVTVDTVDQARRVVSALLEGGLTTIELTLRTPVALEALATLKREQPEITIGAGTVLNEHQLRQSIDAGADFLITPGTPPTLAQLLADAPIPAVPGAATATELLALMVLGFHVCKLFPANVVGGLHMLTSLAGPLTNLKLCPTGGINETNASDYLAQPNVICIGGSWMVPKDWLAQGHWDNIKNTSSKAAAIIQQARNH</sequence>